<dbReference type="EMBL" id="JBAMMX010000014">
    <property type="protein sequence ID" value="KAK6927936.1"/>
    <property type="molecule type" value="Genomic_DNA"/>
</dbReference>
<organism evidence="2 3">
    <name type="scientific">Dillenia turbinata</name>
    <dbReference type="NCBI Taxonomy" id="194707"/>
    <lineage>
        <taxon>Eukaryota</taxon>
        <taxon>Viridiplantae</taxon>
        <taxon>Streptophyta</taxon>
        <taxon>Embryophyta</taxon>
        <taxon>Tracheophyta</taxon>
        <taxon>Spermatophyta</taxon>
        <taxon>Magnoliopsida</taxon>
        <taxon>eudicotyledons</taxon>
        <taxon>Gunneridae</taxon>
        <taxon>Pentapetalae</taxon>
        <taxon>Dilleniales</taxon>
        <taxon>Dilleniaceae</taxon>
        <taxon>Dillenia</taxon>
    </lineage>
</organism>
<name>A0AAN8VDD4_9MAGN</name>
<dbReference type="PANTHER" id="PTHR14386:SF2">
    <property type="entry name" value="PROTEIN FAM204A"/>
    <property type="match status" value="1"/>
</dbReference>
<accession>A0AAN8VDD4</accession>
<evidence type="ECO:0000313" key="3">
    <source>
        <dbReference type="Proteomes" id="UP001370490"/>
    </source>
</evidence>
<gene>
    <name evidence="2" type="ORF">RJ641_006527</name>
</gene>
<feature type="compositionally biased region" description="Acidic residues" evidence="1">
    <location>
        <begin position="1"/>
        <end position="16"/>
    </location>
</feature>
<reference evidence="2 3" key="1">
    <citation type="submission" date="2023-12" db="EMBL/GenBank/DDBJ databases">
        <title>A high-quality genome assembly for Dillenia turbinata (Dilleniales).</title>
        <authorList>
            <person name="Chanderbali A."/>
        </authorList>
    </citation>
    <scope>NUCLEOTIDE SEQUENCE [LARGE SCALE GENOMIC DNA]</scope>
    <source>
        <strain evidence="2">LSX21</strain>
        <tissue evidence="2">Leaf</tissue>
    </source>
</reference>
<feature type="region of interest" description="Disordered" evidence="1">
    <location>
        <begin position="1"/>
        <end position="20"/>
    </location>
</feature>
<feature type="compositionally biased region" description="Polar residues" evidence="1">
    <location>
        <begin position="86"/>
        <end position="99"/>
    </location>
</feature>
<protein>
    <submittedName>
        <fullName evidence="2">Uncharacterized protein</fullName>
    </submittedName>
</protein>
<evidence type="ECO:0000313" key="2">
    <source>
        <dbReference type="EMBL" id="KAK6927936.1"/>
    </source>
</evidence>
<dbReference type="Proteomes" id="UP001370490">
    <property type="component" value="Unassembled WGS sequence"/>
</dbReference>
<evidence type="ECO:0000256" key="1">
    <source>
        <dbReference type="SAM" id="MobiDB-lite"/>
    </source>
</evidence>
<sequence>MEEELKLEEEEEEEDERREAAIASAASLQPNFKPSGNGITQSQLSKFQELHRRRLEIKSKSKVHKKLKGSFVAFSEWRGKSHKNDPITTNSTPKFSSPENEVPSISMIHNKSIKESPAVQTRNEVIGVAPEKRQKLHWG</sequence>
<proteinExistence type="predicted"/>
<dbReference type="AlphaFoldDB" id="A0AAN8VDD4"/>
<comment type="caution">
    <text evidence="2">The sequence shown here is derived from an EMBL/GenBank/DDBJ whole genome shotgun (WGS) entry which is preliminary data.</text>
</comment>
<keyword evidence="3" id="KW-1185">Reference proteome</keyword>
<dbReference type="InterPro" id="IPR037690">
    <property type="entry name" value="FAM204A"/>
</dbReference>
<dbReference type="PANTHER" id="PTHR14386">
    <property type="entry name" value="PROTEIN FAM204A"/>
    <property type="match status" value="1"/>
</dbReference>
<feature type="region of interest" description="Disordered" evidence="1">
    <location>
        <begin position="80"/>
        <end position="102"/>
    </location>
</feature>